<reference evidence="3 4" key="1">
    <citation type="journal article" date="2016" name="Genome Biol. Evol.">
        <title>Divergent and convergent evolution of fungal pathogenicity.</title>
        <authorList>
            <person name="Shang Y."/>
            <person name="Xiao G."/>
            <person name="Zheng P."/>
            <person name="Cen K."/>
            <person name="Zhan S."/>
            <person name="Wang C."/>
        </authorList>
    </citation>
    <scope>NUCLEOTIDE SEQUENCE [LARGE SCALE GENOMIC DNA]</scope>
    <source>
        <strain evidence="3 4">RCEF 264</strain>
    </source>
</reference>
<dbReference type="Pfam" id="PF26639">
    <property type="entry name" value="Het-6_barrel"/>
    <property type="match status" value="1"/>
</dbReference>
<keyword evidence="4" id="KW-1185">Reference proteome</keyword>
<gene>
    <name evidence="3" type="ORF">SPI_06240</name>
</gene>
<dbReference type="Proteomes" id="UP000076874">
    <property type="component" value="Unassembled WGS sequence"/>
</dbReference>
<dbReference type="STRING" id="1081102.A0A167RXL7"/>
<dbReference type="InterPro" id="IPR010730">
    <property type="entry name" value="HET"/>
</dbReference>
<protein>
    <submittedName>
        <fullName evidence="3">Heterokaryon incompatibility</fullName>
    </submittedName>
</protein>
<evidence type="ECO:0000313" key="4">
    <source>
        <dbReference type="Proteomes" id="UP000076874"/>
    </source>
</evidence>
<dbReference type="Pfam" id="PF06985">
    <property type="entry name" value="HET"/>
    <property type="match status" value="1"/>
</dbReference>
<dbReference type="OrthoDB" id="5416609at2759"/>
<dbReference type="EMBL" id="AZHD01000011">
    <property type="protein sequence ID" value="OAA59038.1"/>
    <property type="molecule type" value="Genomic_DNA"/>
</dbReference>
<evidence type="ECO:0000313" key="3">
    <source>
        <dbReference type="EMBL" id="OAA59038.1"/>
    </source>
</evidence>
<dbReference type="PANTHER" id="PTHR24148:SF64">
    <property type="entry name" value="HETEROKARYON INCOMPATIBILITY DOMAIN-CONTAINING PROTEIN"/>
    <property type="match status" value="1"/>
</dbReference>
<feature type="domain" description="Heterokaryon incompatibility" evidence="2">
    <location>
        <begin position="89"/>
        <end position="274"/>
    </location>
</feature>
<comment type="caution">
    <text evidence="3">The sequence shown here is derived from an EMBL/GenBank/DDBJ whole genome shotgun (WGS) entry which is preliminary data.</text>
</comment>
<name>A0A167RXL7_9HYPO</name>
<accession>A0A167RXL7</accession>
<evidence type="ECO:0000259" key="2">
    <source>
        <dbReference type="Pfam" id="PF06985"/>
    </source>
</evidence>
<proteinExistence type="predicted"/>
<dbReference type="PANTHER" id="PTHR24148">
    <property type="entry name" value="ANKYRIN REPEAT DOMAIN-CONTAINING PROTEIN 39 HOMOLOG-RELATED"/>
    <property type="match status" value="1"/>
</dbReference>
<dbReference type="InterPro" id="IPR052895">
    <property type="entry name" value="HetReg/Transcr_Mod"/>
</dbReference>
<organism evidence="3 4">
    <name type="scientific">Niveomyces insectorum RCEF 264</name>
    <dbReference type="NCBI Taxonomy" id="1081102"/>
    <lineage>
        <taxon>Eukaryota</taxon>
        <taxon>Fungi</taxon>
        <taxon>Dikarya</taxon>
        <taxon>Ascomycota</taxon>
        <taxon>Pezizomycotina</taxon>
        <taxon>Sordariomycetes</taxon>
        <taxon>Hypocreomycetidae</taxon>
        <taxon>Hypocreales</taxon>
        <taxon>Cordycipitaceae</taxon>
        <taxon>Niveomyces</taxon>
    </lineage>
</organism>
<feature type="region of interest" description="Disordered" evidence="1">
    <location>
        <begin position="654"/>
        <end position="673"/>
    </location>
</feature>
<dbReference type="AlphaFoldDB" id="A0A167RXL7"/>
<evidence type="ECO:0000256" key="1">
    <source>
        <dbReference type="SAM" id="MobiDB-lite"/>
    </source>
</evidence>
<sequence>MSRRVIKTGLWDNFKDNFRDGRKKAWEEHPDDQLQDRTRNERITEPYQYSPLTADALSIRLATLLPGTRQQNVAIHLYEARLDTCAGSYEALSYVWQDTRAKTPILVDGYTLEVGANLRCALLNLRRPDAPRTLWIDAICINQASIGERNQQVAAMGTIYQQASQTVVWLCDQTAETAAAFAMLDDLADEATKTARPQPAERLLLVGGDVTDAEEDGEDTAGLQAVDRYRSNFSASLAENDDVRSPLFARYKNDISIMHLLASRWWWRAWTAQEILLAARATVTVGRYTMDWDRLCTGGNHGLRLGIWMPLLMGLILDPIIMPYLSVQSLRWQQQQHHRRRRQPRNGPAAVTPGQELLDLLIRCRFRQSTDPRDKIYSVLGLLTSHEPSPSPSPSPPLSIQPDYASPMGAVYAHVARQILLESGTLDLLGACAVSATTDGATNTPSWVPDWSKTNITATPLTRDAFGRSRKTHATRHSTAAPRFLDEGHPTLVVRAHAVTTLTALAAPLARIQFDSLDEMGRSALDRSQDYDGSRAAKRAALGRAWQSLLSVYEVLMSVVPHLGTYAEWEAFARAVPPTNPVPAPRGCRAARRSIESQPSPPSAAAGTGAIGRLIRSTSDMILADDDEDEEPDDPLAVYWQTLCTGTYASEADTDDGVASAAPSPLRPPTGRGPKIATQQLFYSWRASLKPIRHLHQLRAERRLRLLGFVGYVRKTWRGYGAFMRFVEGTYERRLARGANGYLCLVPAAAKVGDTIVLAEGGRVPLVVRPDGGSSGDGEHGGDGSAGYWRLVGEAYVQGIADGQAWDAARCVDFKLR</sequence>